<dbReference type="AlphaFoldDB" id="A0A0C3LEW5"/>
<organism evidence="2 3">
    <name type="scientific">Tulasnella calospora MUT 4182</name>
    <dbReference type="NCBI Taxonomy" id="1051891"/>
    <lineage>
        <taxon>Eukaryota</taxon>
        <taxon>Fungi</taxon>
        <taxon>Dikarya</taxon>
        <taxon>Basidiomycota</taxon>
        <taxon>Agaricomycotina</taxon>
        <taxon>Agaricomycetes</taxon>
        <taxon>Cantharellales</taxon>
        <taxon>Tulasnellaceae</taxon>
        <taxon>Tulasnella</taxon>
    </lineage>
</organism>
<feature type="region of interest" description="Disordered" evidence="1">
    <location>
        <begin position="490"/>
        <end position="509"/>
    </location>
</feature>
<gene>
    <name evidence="2" type="ORF">M407DRAFT_18547</name>
</gene>
<dbReference type="Proteomes" id="UP000054248">
    <property type="component" value="Unassembled WGS sequence"/>
</dbReference>
<dbReference type="EMBL" id="KN822954">
    <property type="protein sequence ID" value="KIO32498.1"/>
    <property type="molecule type" value="Genomic_DNA"/>
</dbReference>
<evidence type="ECO:0000313" key="2">
    <source>
        <dbReference type="EMBL" id="KIO32498.1"/>
    </source>
</evidence>
<keyword evidence="3" id="KW-1185">Reference proteome</keyword>
<sequence length="509" mass="58014">MLIGVRSAISISRAAKGFNWREFISAVTDKRWVDSLIHGRSPESRESLQIITLKRAICTSDDPATLLYATSNIIGIKKRGQMEQLWSDRTFQERFLEQYRNSYAQMLQLRGRDQVDIAVAARRLYCGAAAHIMLVLDSDPDPGNPSPLGALQRALQPFISIALGRIRGPSIYLVRATLRLPIPEFDGDQPPDKTVNDIYELLKTYSSDTTTHADWRLVSVITWVAVNLRMITKIKHSPQQTCGGDIESIIQTLGEALAILTGPKRKELGDCDGVLTIMLHGIRRTIVGRVHPRITLQHRFALLEICERILHSPHLPETAQERIREIRRDMAEAWKQELTYRATNSRHRIPVWLVDILERYIRGLQMIYPTDSGYDQYIEVLQAFGRPIRELFSYGPNAWANKAGFRTRFGFRKTFDAFLLNIDNMAHQSHAQAQETVPQTARDPDERRLHSQENTADLRAMYSLPVDQPDSQWHQIQEHLERGASLPQTVSIEHSPDGSVARNLESPLH</sequence>
<reference evidence="2 3" key="1">
    <citation type="submission" date="2014-04" db="EMBL/GenBank/DDBJ databases">
        <authorList>
            <consortium name="DOE Joint Genome Institute"/>
            <person name="Kuo A."/>
            <person name="Girlanda M."/>
            <person name="Perotto S."/>
            <person name="Kohler A."/>
            <person name="Nagy L.G."/>
            <person name="Floudas D."/>
            <person name="Copeland A."/>
            <person name="Barry K.W."/>
            <person name="Cichocki N."/>
            <person name="Veneault-Fourrey C."/>
            <person name="LaButti K."/>
            <person name="Lindquist E.A."/>
            <person name="Lipzen A."/>
            <person name="Lundell T."/>
            <person name="Morin E."/>
            <person name="Murat C."/>
            <person name="Sun H."/>
            <person name="Tunlid A."/>
            <person name="Henrissat B."/>
            <person name="Grigoriev I.V."/>
            <person name="Hibbett D.S."/>
            <person name="Martin F."/>
            <person name="Nordberg H.P."/>
            <person name="Cantor M.N."/>
            <person name="Hua S.X."/>
        </authorList>
    </citation>
    <scope>NUCLEOTIDE SEQUENCE [LARGE SCALE GENOMIC DNA]</scope>
    <source>
        <strain evidence="2 3">MUT 4182</strain>
    </source>
</reference>
<evidence type="ECO:0000313" key="3">
    <source>
        <dbReference type="Proteomes" id="UP000054248"/>
    </source>
</evidence>
<reference evidence="3" key="2">
    <citation type="submission" date="2015-01" db="EMBL/GenBank/DDBJ databases">
        <title>Evolutionary Origins and Diversification of the Mycorrhizal Mutualists.</title>
        <authorList>
            <consortium name="DOE Joint Genome Institute"/>
            <consortium name="Mycorrhizal Genomics Consortium"/>
            <person name="Kohler A."/>
            <person name="Kuo A."/>
            <person name="Nagy L.G."/>
            <person name="Floudas D."/>
            <person name="Copeland A."/>
            <person name="Barry K.W."/>
            <person name="Cichocki N."/>
            <person name="Veneault-Fourrey C."/>
            <person name="LaButti K."/>
            <person name="Lindquist E.A."/>
            <person name="Lipzen A."/>
            <person name="Lundell T."/>
            <person name="Morin E."/>
            <person name="Murat C."/>
            <person name="Riley R."/>
            <person name="Ohm R."/>
            <person name="Sun H."/>
            <person name="Tunlid A."/>
            <person name="Henrissat B."/>
            <person name="Grigoriev I.V."/>
            <person name="Hibbett D.S."/>
            <person name="Martin F."/>
        </authorList>
    </citation>
    <scope>NUCLEOTIDE SEQUENCE [LARGE SCALE GENOMIC DNA]</scope>
    <source>
        <strain evidence="3">MUT 4182</strain>
    </source>
</reference>
<accession>A0A0C3LEW5</accession>
<dbReference type="OrthoDB" id="3200399at2759"/>
<name>A0A0C3LEW5_9AGAM</name>
<proteinExistence type="predicted"/>
<evidence type="ECO:0000256" key="1">
    <source>
        <dbReference type="SAM" id="MobiDB-lite"/>
    </source>
</evidence>
<protein>
    <submittedName>
        <fullName evidence="2">Uncharacterized protein</fullName>
    </submittedName>
</protein>
<feature type="compositionally biased region" description="Polar residues" evidence="1">
    <location>
        <begin position="429"/>
        <end position="439"/>
    </location>
</feature>
<feature type="region of interest" description="Disordered" evidence="1">
    <location>
        <begin position="429"/>
        <end position="448"/>
    </location>
</feature>
<dbReference type="HOGENOM" id="CLU_535498_0_0_1"/>